<dbReference type="AlphaFoldDB" id="A0A2U1SZU1"/>
<evidence type="ECO:0000256" key="1">
    <source>
        <dbReference type="SAM" id="Phobius"/>
    </source>
</evidence>
<proteinExistence type="predicted"/>
<keyword evidence="3" id="KW-1185">Reference proteome</keyword>
<dbReference type="KEGG" id="salc:C2138_09245"/>
<feature type="transmembrane region" description="Helical" evidence="1">
    <location>
        <begin position="71"/>
        <end position="88"/>
    </location>
</feature>
<evidence type="ECO:0008006" key="4">
    <source>
        <dbReference type="Google" id="ProtNLM"/>
    </source>
</evidence>
<feature type="transmembrane region" description="Helical" evidence="1">
    <location>
        <begin position="40"/>
        <end position="59"/>
    </location>
</feature>
<accession>A0A2U1SZU1</accession>
<comment type="caution">
    <text evidence="2">The sequence shown here is derived from an EMBL/GenBank/DDBJ whole genome shotgun (WGS) entry which is preliminary data.</text>
</comment>
<feature type="transmembrane region" description="Helical" evidence="1">
    <location>
        <begin position="94"/>
        <end position="116"/>
    </location>
</feature>
<gene>
    <name evidence="2" type="ORF">DF220_04360</name>
</gene>
<protein>
    <recommendedName>
        <fullName evidence="4">Integral membrane protein</fullName>
    </recommendedName>
</protein>
<dbReference type="Proteomes" id="UP000244978">
    <property type="component" value="Unassembled WGS sequence"/>
</dbReference>
<keyword evidence="1" id="KW-1133">Transmembrane helix</keyword>
<dbReference type="EMBL" id="QEEX01000001">
    <property type="protein sequence ID" value="PWB97154.1"/>
    <property type="molecule type" value="Genomic_DNA"/>
</dbReference>
<name>A0A2U1SZU1_9MICO</name>
<evidence type="ECO:0000313" key="2">
    <source>
        <dbReference type="EMBL" id="PWB97154.1"/>
    </source>
</evidence>
<reference evidence="3" key="1">
    <citation type="submission" date="2018-04" db="EMBL/GenBank/DDBJ databases">
        <authorList>
            <person name="Liu S."/>
            <person name="Wang Z."/>
            <person name="Li J."/>
        </authorList>
    </citation>
    <scope>NUCLEOTIDE SEQUENCE [LARGE SCALE GENOMIC DNA]</scope>
    <source>
        <strain evidence="3">S1194</strain>
    </source>
</reference>
<dbReference type="OrthoDB" id="3830423at2"/>
<keyword evidence="1" id="KW-0472">Membrane</keyword>
<feature type="transmembrane region" description="Helical" evidence="1">
    <location>
        <begin position="7"/>
        <end position="28"/>
    </location>
</feature>
<keyword evidence="1" id="KW-0812">Transmembrane</keyword>
<evidence type="ECO:0000313" key="3">
    <source>
        <dbReference type="Proteomes" id="UP000244978"/>
    </source>
</evidence>
<dbReference type="RefSeq" id="WP_108517291.1">
    <property type="nucleotide sequence ID" value="NZ_CP026951.1"/>
</dbReference>
<sequence length="120" mass="12846">MEILRDVLVILHFIGLASLLGGFLVQMSAFRTKSAVINPAILHGALTQLVTGLLLVVLAEMRDGEVNHMKIGIKLFIVIVIYVLALVNRKKKPVSPAVLGTIGLLTLTNIVIAVVVPGMV</sequence>
<organism evidence="2 3">
    <name type="scientific">Homoserinimonas hongtaonis</name>
    <dbReference type="NCBI Taxonomy" id="2079791"/>
    <lineage>
        <taxon>Bacteria</taxon>
        <taxon>Bacillati</taxon>
        <taxon>Actinomycetota</taxon>
        <taxon>Actinomycetes</taxon>
        <taxon>Micrococcales</taxon>
        <taxon>Microbacteriaceae</taxon>
        <taxon>Homoserinimonas</taxon>
    </lineage>
</organism>